<sequence length="79" mass="9312">MRTRFYNPSKLEVNFARAIKDLTQQLEKKLDEGEKVINTESIHNTDNPMVIFKLQDKEGDLHEVVVQFIQRPDNLVKQE</sequence>
<name>A0A1I2MXB4_9BACT</name>
<dbReference type="RefSeq" id="WP_092098712.1">
    <property type="nucleotide sequence ID" value="NZ_FOOT01000001.1"/>
</dbReference>
<dbReference type="AlphaFoldDB" id="A0A1I2MXB4"/>
<dbReference type="OrthoDB" id="853580at2"/>
<dbReference type="EMBL" id="FOOT01000001">
    <property type="protein sequence ID" value="SFF96204.1"/>
    <property type="molecule type" value="Genomic_DNA"/>
</dbReference>
<evidence type="ECO:0000313" key="1">
    <source>
        <dbReference type="EMBL" id="SFF96204.1"/>
    </source>
</evidence>
<protein>
    <submittedName>
        <fullName evidence="1">Uncharacterized protein</fullName>
    </submittedName>
</protein>
<evidence type="ECO:0000313" key="2">
    <source>
        <dbReference type="Proteomes" id="UP000198724"/>
    </source>
</evidence>
<accession>A0A1I2MXB4</accession>
<organism evidence="1 2">
    <name type="scientific">Pontibacter chinhatensis</name>
    <dbReference type="NCBI Taxonomy" id="1436961"/>
    <lineage>
        <taxon>Bacteria</taxon>
        <taxon>Pseudomonadati</taxon>
        <taxon>Bacteroidota</taxon>
        <taxon>Cytophagia</taxon>
        <taxon>Cytophagales</taxon>
        <taxon>Hymenobacteraceae</taxon>
        <taxon>Pontibacter</taxon>
    </lineage>
</organism>
<proteinExistence type="predicted"/>
<gene>
    <name evidence="1" type="ORF">SAMN05421739_101518</name>
</gene>
<dbReference type="Proteomes" id="UP000198724">
    <property type="component" value="Unassembled WGS sequence"/>
</dbReference>
<keyword evidence="2" id="KW-1185">Reference proteome</keyword>
<reference evidence="2" key="1">
    <citation type="submission" date="2016-10" db="EMBL/GenBank/DDBJ databases">
        <authorList>
            <person name="Varghese N."/>
            <person name="Submissions S."/>
        </authorList>
    </citation>
    <scope>NUCLEOTIDE SEQUENCE [LARGE SCALE GENOMIC DNA]</scope>
    <source>
        <strain evidence="2">LP51</strain>
    </source>
</reference>